<name>A0A1W6ZVH7_9HYPH</name>
<dbReference type="PANTHER" id="PTHR42673:SF4">
    <property type="entry name" value="MALEYLACETOACETATE ISOMERASE"/>
    <property type="match status" value="1"/>
</dbReference>
<protein>
    <submittedName>
        <fullName evidence="1">Glutathione S-transferase</fullName>
    </submittedName>
</protein>
<organism evidence="1 2">
    <name type="scientific">Pseudorhodoplanes sinuspersici</name>
    <dbReference type="NCBI Taxonomy" id="1235591"/>
    <lineage>
        <taxon>Bacteria</taxon>
        <taxon>Pseudomonadati</taxon>
        <taxon>Pseudomonadota</taxon>
        <taxon>Alphaproteobacteria</taxon>
        <taxon>Hyphomicrobiales</taxon>
        <taxon>Pseudorhodoplanes</taxon>
    </lineage>
</organism>
<evidence type="ECO:0000313" key="1">
    <source>
        <dbReference type="EMBL" id="ARQ01439.1"/>
    </source>
</evidence>
<dbReference type="GO" id="GO:0006559">
    <property type="term" value="P:L-phenylalanine catabolic process"/>
    <property type="evidence" value="ECO:0007669"/>
    <property type="project" value="TreeGrafter"/>
</dbReference>
<dbReference type="InterPro" id="IPR004045">
    <property type="entry name" value="Glutathione_S-Trfase_N"/>
</dbReference>
<dbReference type="InterPro" id="IPR036282">
    <property type="entry name" value="Glutathione-S-Trfase_C_sf"/>
</dbReference>
<dbReference type="STRING" id="1235591.CAK95_21775"/>
<dbReference type="InterPro" id="IPR036249">
    <property type="entry name" value="Thioredoxin-like_sf"/>
</dbReference>
<dbReference type="SFLD" id="SFLDS00019">
    <property type="entry name" value="Glutathione_Transferase_(cytos"/>
    <property type="match status" value="1"/>
</dbReference>
<dbReference type="AlphaFoldDB" id="A0A1W6ZVH7"/>
<keyword evidence="2" id="KW-1185">Reference proteome</keyword>
<dbReference type="Pfam" id="PF13410">
    <property type="entry name" value="GST_C_2"/>
    <property type="match status" value="1"/>
</dbReference>
<dbReference type="RefSeq" id="WP_086089830.1">
    <property type="nucleotide sequence ID" value="NZ_CP021112.1"/>
</dbReference>
<dbReference type="Gene3D" id="1.20.1050.10">
    <property type="match status" value="1"/>
</dbReference>
<accession>A0A1W6ZVH7</accession>
<dbReference type="Gene3D" id="3.40.30.10">
    <property type="entry name" value="Glutaredoxin"/>
    <property type="match status" value="1"/>
</dbReference>
<keyword evidence="1" id="KW-0808">Transferase</keyword>
<dbReference type="SUPFAM" id="SSF47616">
    <property type="entry name" value="GST C-terminal domain-like"/>
    <property type="match status" value="1"/>
</dbReference>
<dbReference type="CDD" id="cd03194">
    <property type="entry name" value="GST_C_3"/>
    <property type="match status" value="1"/>
</dbReference>
<dbReference type="KEGG" id="psin:CAK95_21775"/>
<dbReference type="EMBL" id="CP021112">
    <property type="protein sequence ID" value="ARQ01439.1"/>
    <property type="molecule type" value="Genomic_DNA"/>
</dbReference>
<dbReference type="GO" id="GO:0004364">
    <property type="term" value="F:glutathione transferase activity"/>
    <property type="evidence" value="ECO:0007669"/>
    <property type="project" value="TreeGrafter"/>
</dbReference>
<dbReference type="SUPFAM" id="SSF52833">
    <property type="entry name" value="Thioredoxin-like"/>
    <property type="match status" value="1"/>
</dbReference>
<dbReference type="GO" id="GO:0016034">
    <property type="term" value="F:maleylacetoacetate isomerase activity"/>
    <property type="evidence" value="ECO:0007669"/>
    <property type="project" value="TreeGrafter"/>
</dbReference>
<dbReference type="InterPro" id="IPR040079">
    <property type="entry name" value="Glutathione_S-Trfase"/>
</dbReference>
<gene>
    <name evidence="1" type="ORF">CAK95_21775</name>
</gene>
<sequence>MSLKLILGNKNYSSWSLRPWIAMRNAGIPFEEEVIPLYEPGSVERMATYSPTGKVPVLLDGDMVIWESLAILDHIAERFPKAQLWPDDQKARAHARAISAEMHAGFLPLRRHCPMNMRRESRKRELTGDVAADVRRIERIWTECRECFGDGGPFLFGAFGAADAMYAPIVSRFASYAIGVGAAAEAYMAAVMALPAWVEWRNAGIAEPWVMPGNEV</sequence>
<dbReference type="CDD" id="cd03043">
    <property type="entry name" value="GST_N_1"/>
    <property type="match status" value="1"/>
</dbReference>
<reference evidence="1 2" key="1">
    <citation type="submission" date="2017-05" db="EMBL/GenBank/DDBJ databases">
        <title>Full genome sequence of Pseudorhodoplanes sinuspersici.</title>
        <authorList>
            <person name="Dastgheib S.M.M."/>
            <person name="Shavandi M."/>
            <person name="Tirandaz H."/>
        </authorList>
    </citation>
    <scope>NUCLEOTIDE SEQUENCE [LARGE SCALE GENOMIC DNA]</scope>
    <source>
        <strain evidence="1 2">RIPI110</strain>
    </source>
</reference>
<dbReference type="GO" id="GO:0006749">
    <property type="term" value="P:glutathione metabolic process"/>
    <property type="evidence" value="ECO:0007669"/>
    <property type="project" value="TreeGrafter"/>
</dbReference>
<dbReference type="Proteomes" id="UP000194137">
    <property type="component" value="Chromosome"/>
</dbReference>
<dbReference type="PROSITE" id="PS50404">
    <property type="entry name" value="GST_NTER"/>
    <property type="match status" value="1"/>
</dbReference>
<dbReference type="Pfam" id="PF13409">
    <property type="entry name" value="GST_N_2"/>
    <property type="match status" value="1"/>
</dbReference>
<dbReference type="OrthoDB" id="9799538at2"/>
<dbReference type="SFLD" id="SFLDG00358">
    <property type="entry name" value="Main_(cytGST)"/>
    <property type="match status" value="1"/>
</dbReference>
<dbReference type="PANTHER" id="PTHR42673">
    <property type="entry name" value="MALEYLACETOACETATE ISOMERASE"/>
    <property type="match status" value="1"/>
</dbReference>
<proteinExistence type="predicted"/>
<evidence type="ECO:0000313" key="2">
    <source>
        <dbReference type="Proteomes" id="UP000194137"/>
    </source>
</evidence>